<dbReference type="InterPro" id="IPR052523">
    <property type="entry name" value="Trichothecene_AcTrans"/>
</dbReference>
<dbReference type="Gene3D" id="3.40.630.30">
    <property type="match status" value="1"/>
</dbReference>
<accession>A0A9W4U9E7</accession>
<name>A0A9W4U9E7_9PLEO</name>
<organism evidence="3 4">
    <name type="scientific">Periconia digitata</name>
    <dbReference type="NCBI Taxonomy" id="1303443"/>
    <lineage>
        <taxon>Eukaryota</taxon>
        <taxon>Fungi</taxon>
        <taxon>Dikarya</taxon>
        <taxon>Ascomycota</taxon>
        <taxon>Pezizomycotina</taxon>
        <taxon>Dothideomycetes</taxon>
        <taxon>Pleosporomycetidae</taxon>
        <taxon>Pleosporales</taxon>
        <taxon>Massarineae</taxon>
        <taxon>Periconiaceae</taxon>
        <taxon>Periconia</taxon>
    </lineage>
</organism>
<protein>
    <recommendedName>
        <fullName evidence="2">N-acetyltransferase domain-containing protein</fullName>
    </recommendedName>
</protein>
<dbReference type="CDD" id="cd04301">
    <property type="entry name" value="NAT_SF"/>
    <property type="match status" value="1"/>
</dbReference>
<dbReference type="Pfam" id="PF00583">
    <property type="entry name" value="Acetyltransf_1"/>
    <property type="match status" value="1"/>
</dbReference>
<evidence type="ECO:0000313" key="4">
    <source>
        <dbReference type="Proteomes" id="UP001152607"/>
    </source>
</evidence>
<sequence length="307" mass="34535">MVHSRLISCKQSPNYPSDELTVSGSTPKHQEVHHSRKHRDIQNIRGYSCSLYSQQHAPNSQTIEKPPTSTIMSFTVLPALIPDITNVYNAYFAAFAQDPITRALFPDTKPEDMTNPESEFRKSHTTHTLSYWHTSSTQYTLKCTTTPTPTTSTTIGMALLDIYTTPSDWTPPTSLPWLAEPHHTRALTLLSPLWNLRERLWKNERYVYVHVMAVHPGFQRKGVGKLLMAEAMRVARQAGLPVYLEATKVGRGLYEGLGFRRVKGGVVKREKGVLPDELEGEEEAEVVAMVWVPEGVENGLPKAVELE</sequence>
<feature type="domain" description="N-acetyltransferase" evidence="2">
    <location>
        <begin position="146"/>
        <end position="285"/>
    </location>
</feature>
<comment type="caution">
    <text evidence="3">The sequence shown here is derived from an EMBL/GenBank/DDBJ whole genome shotgun (WGS) entry which is preliminary data.</text>
</comment>
<dbReference type="Proteomes" id="UP001152607">
    <property type="component" value="Unassembled WGS sequence"/>
</dbReference>
<dbReference type="GO" id="GO:0016747">
    <property type="term" value="F:acyltransferase activity, transferring groups other than amino-acyl groups"/>
    <property type="evidence" value="ECO:0007669"/>
    <property type="project" value="InterPro"/>
</dbReference>
<dbReference type="PANTHER" id="PTHR42791:SF17">
    <property type="entry name" value="ACETYLTRANSFERASE, GNAT FAMILY FAMILY (AFU_ORTHOLOGUE AFUA_8G05690)"/>
    <property type="match status" value="1"/>
</dbReference>
<evidence type="ECO:0000256" key="1">
    <source>
        <dbReference type="SAM" id="MobiDB-lite"/>
    </source>
</evidence>
<dbReference type="PROSITE" id="PS51186">
    <property type="entry name" value="GNAT"/>
    <property type="match status" value="1"/>
</dbReference>
<feature type="region of interest" description="Disordered" evidence="1">
    <location>
        <begin position="15"/>
        <end position="39"/>
    </location>
</feature>
<dbReference type="OrthoDB" id="2115692at2759"/>
<reference evidence="3" key="1">
    <citation type="submission" date="2023-01" db="EMBL/GenBank/DDBJ databases">
        <authorList>
            <person name="Van Ghelder C."/>
            <person name="Rancurel C."/>
        </authorList>
    </citation>
    <scope>NUCLEOTIDE SEQUENCE</scope>
    <source>
        <strain evidence="3">CNCM I-4278</strain>
    </source>
</reference>
<dbReference type="InterPro" id="IPR000182">
    <property type="entry name" value="GNAT_dom"/>
</dbReference>
<dbReference type="PANTHER" id="PTHR42791">
    <property type="entry name" value="GNAT FAMILY ACETYLTRANSFERASE"/>
    <property type="match status" value="1"/>
</dbReference>
<feature type="compositionally biased region" description="Polar residues" evidence="1">
    <location>
        <begin position="15"/>
        <end position="27"/>
    </location>
</feature>
<dbReference type="InterPro" id="IPR016181">
    <property type="entry name" value="Acyl_CoA_acyltransferase"/>
</dbReference>
<gene>
    <name evidence="3" type="ORF">PDIGIT_LOCUS3836</name>
</gene>
<evidence type="ECO:0000313" key="3">
    <source>
        <dbReference type="EMBL" id="CAI6326487.1"/>
    </source>
</evidence>
<proteinExistence type="predicted"/>
<dbReference type="EMBL" id="CAOQHR010000002">
    <property type="protein sequence ID" value="CAI6326487.1"/>
    <property type="molecule type" value="Genomic_DNA"/>
</dbReference>
<evidence type="ECO:0000259" key="2">
    <source>
        <dbReference type="PROSITE" id="PS51186"/>
    </source>
</evidence>
<dbReference type="AlphaFoldDB" id="A0A9W4U9E7"/>
<dbReference type="SUPFAM" id="SSF55729">
    <property type="entry name" value="Acyl-CoA N-acyltransferases (Nat)"/>
    <property type="match status" value="1"/>
</dbReference>
<keyword evidence="4" id="KW-1185">Reference proteome</keyword>